<dbReference type="SUPFAM" id="SSF51658">
    <property type="entry name" value="Xylose isomerase-like"/>
    <property type="match status" value="1"/>
</dbReference>
<evidence type="ECO:0000313" key="3">
    <source>
        <dbReference type="EMBL" id="NGO37922.1"/>
    </source>
</evidence>
<dbReference type="Pfam" id="PF01261">
    <property type="entry name" value="AP_endonuc_2"/>
    <property type="match status" value="1"/>
</dbReference>
<dbReference type="InterPro" id="IPR050417">
    <property type="entry name" value="Sugar_Epim/Isomerase"/>
</dbReference>
<gene>
    <name evidence="3" type="ORF">G4L39_00685</name>
</gene>
<dbReference type="PANTHER" id="PTHR43489">
    <property type="entry name" value="ISOMERASE"/>
    <property type="match status" value="1"/>
</dbReference>
<sequence length="290" mass="32260">MPPLGRSGENSAPTPRYRIGVCDWMILQRQKPRAFSLAAELGADGVEVDMGPLGTRDTFENALADPAFRQRFLETAREHRLTLCSLAMSGFYAQSFAERPTVPRMIEDAIQTAVALGVRVLFLPLGVPCDLVRRPELRPVVIERLRLAASRAEQAGVVIGVETSLPAAEEVRLLREVGSPAVRSYFNFAQATKHDRDIVAELETLGPENLIQIHATNEDGYRLPEDPRVDLPRIRRTLDAMGWRGWLVVERSRDKNKPRDIHHNFATNIAHLKKIFGNTSPQTSPASGAL</sequence>
<dbReference type="GO" id="GO:0034015">
    <property type="term" value="F:L-ribulose-5-phosphate 3-epimerase activity"/>
    <property type="evidence" value="ECO:0007669"/>
    <property type="project" value="TreeGrafter"/>
</dbReference>
<dbReference type="InterPro" id="IPR013022">
    <property type="entry name" value="Xyl_isomerase-like_TIM-brl"/>
</dbReference>
<keyword evidence="1 3" id="KW-0413">Isomerase</keyword>
<dbReference type="GO" id="GO:0019852">
    <property type="term" value="P:L-ascorbic acid metabolic process"/>
    <property type="evidence" value="ECO:0007669"/>
    <property type="project" value="TreeGrafter"/>
</dbReference>
<evidence type="ECO:0000259" key="2">
    <source>
        <dbReference type="Pfam" id="PF01261"/>
    </source>
</evidence>
<dbReference type="Gene3D" id="3.20.20.150">
    <property type="entry name" value="Divalent-metal-dependent TIM barrel enzymes"/>
    <property type="match status" value="1"/>
</dbReference>
<comment type="caution">
    <text evidence="3">The sequence shown here is derived from an EMBL/GenBank/DDBJ whole genome shotgun (WGS) entry which is preliminary data.</text>
</comment>
<protein>
    <submittedName>
        <fullName evidence="3">Sugar phosphate isomerase/epimerase</fullName>
    </submittedName>
</protein>
<accession>A0A6M1RT07</accession>
<reference evidence="3 4" key="1">
    <citation type="submission" date="2020-02" db="EMBL/GenBank/DDBJ databases">
        <title>Draft genome sequence of Limisphaera ngatamarikiensis NGM72.4T, a thermophilic Verrucomicrobia grouped in subdivision 3.</title>
        <authorList>
            <person name="Carere C.R."/>
            <person name="Steen J."/>
            <person name="Hugenholtz P."/>
            <person name="Stott M.B."/>
        </authorList>
    </citation>
    <scope>NUCLEOTIDE SEQUENCE [LARGE SCALE GENOMIC DNA]</scope>
    <source>
        <strain evidence="3 4">NGM72.4</strain>
    </source>
</reference>
<dbReference type="InterPro" id="IPR036237">
    <property type="entry name" value="Xyl_isomerase-like_sf"/>
</dbReference>
<dbReference type="AlphaFoldDB" id="A0A6M1RT07"/>
<dbReference type="EMBL" id="JAAKYA010000004">
    <property type="protein sequence ID" value="NGO37922.1"/>
    <property type="molecule type" value="Genomic_DNA"/>
</dbReference>
<evidence type="ECO:0000313" key="4">
    <source>
        <dbReference type="Proteomes" id="UP000477311"/>
    </source>
</evidence>
<feature type="domain" description="Xylose isomerase-like TIM barrel" evidence="2">
    <location>
        <begin position="35"/>
        <end position="274"/>
    </location>
</feature>
<dbReference type="PANTHER" id="PTHR43489:SF1">
    <property type="entry name" value="L-RIBULOSE-5-PHOSPHATE 3-EPIMERASE SGBU-RELATED"/>
    <property type="match status" value="1"/>
</dbReference>
<dbReference type="Proteomes" id="UP000477311">
    <property type="component" value="Unassembled WGS sequence"/>
</dbReference>
<name>A0A6M1RT07_9BACT</name>
<evidence type="ECO:0000256" key="1">
    <source>
        <dbReference type="ARBA" id="ARBA00023235"/>
    </source>
</evidence>
<proteinExistence type="predicted"/>
<keyword evidence="4" id="KW-1185">Reference proteome</keyword>
<organism evidence="3 4">
    <name type="scientific">Limisphaera ngatamarikiensis</name>
    <dbReference type="NCBI Taxonomy" id="1324935"/>
    <lineage>
        <taxon>Bacteria</taxon>
        <taxon>Pseudomonadati</taxon>
        <taxon>Verrucomicrobiota</taxon>
        <taxon>Verrucomicrobiia</taxon>
        <taxon>Limisphaerales</taxon>
        <taxon>Limisphaeraceae</taxon>
        <taxon>Limisphaera</taxon>
    </lineage>
</organism>